<evidence type="ECO:0000313" key="8">
    <source>
        <dbReference type="EMBL" id="KMO27670.1"/>
    </source>
</evidence>
<organism evidence="8 9">
    <name type="scientific">Methylobacterium variabile</name>
    <dbReference type="NCBI Taxonomy" id="298794"/>
    <lineage>
        <taxon>Bacteria</taxon>
        <taxon>Pseudomonadati</taxon>
        <taxon>Pseudomonadota</taxon>
        <taxon>Alphaproteobacteria</taxon>
        <taxon>Hyphomicrobiales</taxon>
        <taxon>Methylobacteriaceae</taxon>
        <taxon>Methylobacterium</taxon>
    </lineage>
</organism>
<protein>
    <submittedName>
        <fullName evidence="8">Cobalt transporter</fullName>
    </submittedName>
</protein>
<feature type="compositionally biased region" description="Basic and acidic residues" evidence="5">
    <location>
        <begin position="1"/>
        <end position="19"/>
    </location>
</feature>
<reference evidence="8 9" key="1">
    <citation type="submission" date="2015-03" db="EMBL/GenBank/DDBJ databases">
        <title>Genome sequencing of Methylobacterium variabile DSM 16961.</title>
        <authorList>
            <person name="Chaudhry V."/>
            <person name="Patil P.B."/>
        </authorList>
    </citation>
    <scope>NUCLEOTIDE SEQUENCE [LARGE SCALE GENOMIC DNA]</scope>
    <source>
        <strain evidence="8 9">DSM 16961</strain>
    </source>
</reference>
<dbReference type="GO" id="GO:0008324">
    <property type="term" value="F:monoatomic cation transmembrane transporter activity"/>
    <property type="evidence" value="ECO:0007669"/>
    <property type="project" value="InterPro"/>
</dbReference>
<name>A0A0J6RXW1_9HYPH</name>
<evidence type="ECO:0000256" key="4">
    <source>
        <dbReference type="ARBA" id="ARBA00023136"/>
    </source>
</evidence>
<dbReference type="EMBL" id="LABY01000347">
    <property type="protein sequence ID" value="KMO27670.1"/>
    <property type="molecule type" value="Genomic_DNA"/>
</dbReference>
<evidence type="ECO:0000256" key="1">
    <source>
        <dbReference type="ARBA" id="ARBA00004141"/>
    </source>
</evidence>
<dbReference type="PATRIC" id="fig|298794.3.peg.5157"/>
<dbReference type="GO" id="GO:0016020">
    <property type="term" value="C:membrane"/>
    <property type="evidence" value="ECO:0007669"/>
    <property type="project" value="UniProtKB-SubCell"/>
</dbReference>
<feature type="non-terminal residue" evidence="8">
    <location>
        <position position="70"/>
    </location>
</feature>
<dbReference type="InterPro" id="IPR027469">
    <property type="entry name" value="Cation_efflux_TMD_sf"/>
</dbReference>
<proteinExistence type="predicted"/>
<keyword evidence="4 6" id="KW-0472">Membrane</keyword>
<evidence type="ECO:0000256" key="6">
    <source>
        <dbReference type="SAM" id="Phobius"/>
    </source>
</evidence>
<keyword evidence="9" id="KW-1185">Reference proteome</keyword>
<evidence type="ECO:0000256" key="2">
    <source>
        <dbReference type="ARBA" id="ARBA00022692"/>
    </source>
</evidence>
<comment type="caution">
    <text evidence="8">The sequence shown here is derived from an EMBL/GenBank/DDBJ whole genome shotgun (WGS) entry which is preliminary data.</text>
</comment>
<dbReference type="InterPro" id="IPR058533">
    <property type="entry name" value="Cation_efflux_TM"/>
</dbReference>
<dbReference type="RefSeq" id="WP_048448447.1">
    <property type="nucleotide sequence ID" value="NZ_LABY01000347.1"/>
</dbReference>
<dbReference type="Pfam" id="PF01545">
    <property type="entry name" value="Cation_efflux"/>
    <property type="match status" value="1"/>
</dbReference>
<evidence type="ECO:0000259" key="7">
    <source>
        <dbReference type="Pfam" id="PF01545"/>
    </source>
</evidence>
<sequence>MTEHADHSAHGEGGHEHGHAGHAHAPANFGKAFAIGIGLNVAFVLIEAVFGVWSNSLALVADAGHNLSDV</sequence>
<keyword evidence="2 6" id="KW-0812">Transmembrane</keyword>
<gene>
    <name evidence="8" type="ORF">VQ02_32775</name>
</gene>
<dbReference type="SUPFAM" id="SSF161111">
    <property type="entry name" value="Cation efflux protein transmembrane domain-like"/>
    <property type="match status" value="1"/>
</dbReference>
<evidence type="ECO:0000256" key="3">
    <source>
        <dbReference type="ARBA" id="ARBA00022989"/>
    </source>
</evidence>
<feature type="domain" description="Cation efflux protein transmembrane" evidence="7">
    <location>
        <begin position="35"/>
        <end position="70"/>
    </location>
</feature>
<feature type="region of interest" description="Disordered" evidence="5">
    <location>
        <begin position="1"/>
        <end position="23"/>
    </location>
</feature>
<feature type="transmembrane region" description="Helical" evidence="6">
    <location>
        <begin position="32"/>
        <end position="53"/>
    </location>
</feature>
<dbReference type="Proteomes" id="UP000035955">
    <property type="component" value="Unassembled WGS sequence"/>
</dbReference>
<keyword evidence="3 6" id="KW-1133">Transmembrane helix</keyword>
<evidence type="ECO:0000256" key="5">
    <source>
        <dbReference type="SAM" id="MobiDB-lite"/>
    </source>
</evidence>
<comment type="subcellular location">
    <subcellularLocation>
        <location evidence="1">Membrane</location>
        <topology evidence="1">Multi-pass membrane protein</topology>
    </subcellularLocation>
</comment>
<evidence type="ECO:0000313" key="9">
    <source>
        <dbReference type="Proteomes" id="UP000035955"/>
    </source>
</evidence>
<dbReference type="AlphaFoldDB" id="A0A0J6RXW1"/>
<dbReference type="Gene3D" id="1.20.1510.10">
    <property type="entry name" value="Cation efflux protein transmembrane domain"/>
    <property type="match status" value="1"/>
</dbReference>
<accession>A0A0J6RXW1</accession>